<evidence type="ECO:0000313" key="3">
    <source>
        <dbReference type="Proteomes" id="UP000626109"/>
    </source>
</evidence>
<reference evidence="2" key="1">
    <citation type="submission" date="2021-02" db="EMBL/GenBank/DDBJ databases">
        <authorList>
            <person name="Dougan E. K."/>
            <person name="Rhodes N."/>
            <person name="Thang M."/>
            <person name="Chan C."/>
        </authorList>
    </citation>
    <scope>NUCLEOTIDE SEQUENCE</scope>
</reference>
<comment type="caution">
    <text evidence="2">The sequence shown here is derived from an EMBL/GenBank/DDBJ whole genome shotgun (WGS) entry which is preliminary data.</text>
</comment>
<dbReference type="EMBL" id="CAJNNW010026188">
    <property type="protein sequence ID" value="CAE8683367.1"/>
    <property type="molecule type" value="Genomic_DNA"/>
</dbReference>
<proteinExistence type="predicted"/>
<gene>
    <name evidence="2" type="ORF">PGLA2088_LOCUS23418</name>
</gene>
<evidence type="ECO:0000313" key="2">
    <source>
        <dbReference type="EMBL" id="CAE8683367.1"/>
    </source>
</evidence>
<organism evidence="2 3">
    <name type="scientific">Polarella glacialis</name>
    <name type="common">Dinoflagellate</name>
    <dbReference type="NCBI Taxonomy" id="89957"/>
    <lineage>
        <taxon>Eukaryota</taxon>
        <taxon>Sar</taxon>
        <taxon>Alveolata</taxon>
        <taxon>Dinophyceae</taxon>
        <taxon>Suessiales</taxon>
        <taxon>Suessiaceae</taxon>
        <taxon>Polarella</taxon>
    </lineage>
</organism>
<dbReference type="AlphaFoldDB" id="A0A813JSP2"/>
<sequence>MACSAGACRGVLGRHAILLLFTLSVQVETHEFEKFFESSTVGLMTGPPMVGVLGSELDPTSDTYGTWAGKNLSNLEEFLHLRATYVNDDKAFAVFRRTATSGYRTGCDAQYDQVHPDTGHMLARMENSVWGRAVLEGSFHLAKGVDTFGSPMVFTLGRHEAMSPDLFSGLYKLTLMLESFGRFGPVPGQSELPKPGDLYAGPGLMPLLHNWDIVEVGAGPGFFAATLVYALNARSYSILDLPTQQAMQYKVLMHALPHEKVDSTFIFVPCCTRQLLKDFLLPSYDLFVSHSALAELTSKMRERYFYHFMIKSKRGFVIDNYEDIHQKRKGGVNDDPTENDDGRFAGLDFVWRLQDLGFDAQIRTHQELLGTQHHRSRAVVITWASGGMDKMVLQEGGRT</sequence>
<accession>A0A813JSP2</accession>
<protein>
    <submittedName>
        <fullName evidence="2">Uncharacterized protein</fullName>
    </submittedName>
</protein>
<evidence type="ECO:0000256" key="1">
    <source>
        <dbReference type="SAM" id="SignalP"/>
    </source>
</evidence>
<dbReference type="Proteomes" id="UP000626109">
    <property type="component" value="Unassembled WGS sequence"/>
</dbReference>
<keyword evidence="1" id="KW-0732">Signal</keyword>
<feature type="signal peptide" evidence="1">
    <location>
        <begin position="1"/>
        <end position="29"/>
    </location>
</feature>
<feature type="chain" id="PRO_5032781275" evidence="1">
    <location>
        <begin position="30"/>
        <end position="399"/>
    </location>
</feature>
<name>A0A813JSP2_POLGL</name>